<evidence type="ECO:0000256" key="1">
    <source>
        <dbReference type="SAM" id="MobiDB-lite"/>
    </source>
</evidence>
<proteinExistence type="predicted"/>
<organism evidence="2 3">
    <name type="scientific">Tardibacter chloracetimidivorans</name>
    <dbReference type="NCBI Taxonomy" id="1921510"/>
    <lineage>
        <taxon>Bacteria</taxon>
        <taxon>Pseudomonadati</taxon>
        <taxon>Pseudomonadota</taxon>
        <taxon>Alphaproteobacteria</taxon>
        <taxon>Sphingomonadales</taxon>
        <taxon>Sphingomonadaceae</taxon>
        <taxon>Tardibacter</taxon>
    </lineage>
</organism>
<name>A0A1L3ZV36_9SPHN</name>
<dbReference type="AlphaFoldDB" id="A0A1L3ZV36"/>
<reference evidence="3" key="1">
    <citation type="submission" date="2016-11" db="EMBL/GenBank/DDBJ databases">
        <title>Complete Genome Sequence of alachlor-degrading Sphingomonas sp. strain JJ-A5.</title>
        <authorList>
            <person name="Lee H."/>
            <person name="Ka J.-O."/>
        </authorList>
    </citation>
    <scope>NUCLEOTIDE SEQUENCE [LARGE SCALE GENOMIC DNA]</scope>
    <source>
        <strain evidence="3">JJ-A5</strain>
    </source>
</reference>
<dbReference type="Proteomes" id="UP000182063">
    <property type="component" value="Chromosome"/>
</dbReference>
<dbReference type="OrthoDB" id="6636666at2"/>
<sequence length="107" mass="12115">MIDLADIQRVADLAKSYLAERKKYERLSEKCFGELTPKQAQKASADLNWQAMALEKIEMSLHAACVDAGLADIRDASAYRERTFRPSGWHTYNFEPPKPRDLNGGRA</sequence>
<dbReference type="STRING" id="1921510.BSL82_09365"/>
<dbReference type="KEGG" id="sphj:BSL82_09365"/>
<evidence type="ECO:0000313" key="3">
    <source>
        <dbReference type="Proteomes" id="UP000182063"/>
    </source>
</evidence>
<feature type="compositionally biased region" description="Basic and acidic residues" evidence="1">
    <location>
        <begin position="97"/>
        <end position="107"/>
    </location>
</feature>
<feature type="region of interest" description="Disordered" evidence="1">
    <location>
        <begin position="87"/>
        <end position="107"/>
    </location>
</feature>
<protein>
    <submittedName>
        <fullName evidence="2">Uncharacterized protein</fullName>
    </submittedName>
</protein>
<evidence type="ECO:0000313" key="2">
    <source>
        <dbReference type="EMBL" id="API59488.1"/>
    </source>
</evidence>
<dbReference type="EMBL" id="CP018221">
    <property type="protein sequence ID" value="API59488.1"/>
    <property type="molecule type" value="Genomic_DNA"/>
</dbReference>
<dbReference type="RefSeq" id="WP_072597095.1">
    <property type="nucleotide sequence ID" value="NZ_CP018221.1"/>
</dbReference>
<keyword evidence="3" id="KW-1185">Reference proteome</keyword>
<gene>
    <name evidence="2" type="ORF">BSL82_09365</name>
</gene>
<accession>A0A1L3ZV36</accession>